<gene>
    <name evidence="1" type="ORF">SAMN04488528_100934</name>
</gene>
<reference evidence="1 2" key="1">
    <citation type="submission" date="2016-10" db="EMBL/GenBank/DDBJ databases">
        <authorList>
            <person name="de Groot N.N."/>
        </authorList>
    </citation>
    <scope>NUCLEOTIDE SEQUENCE [LARGE SCALE GENOMIC DNA]</scope>
    <source>
        <strain evidence="1 2">DSM 12271</strain>
    </source>
</reference>
<evidence type="ECO:0000313" key="1">
    <source>
        <dbReference type="EMBL" id="SFB02479.1"/>
    </source>
</evidence>
<proteinExistence type="predicted"/>
<protein>
    <submittedName>
        <fullName evidence="1">Uncharacterized protein</fullName>
    </submittedName>
</protein>
<sequence length="31" mass="3757">MVLEKNQYIYYNKNKEEKGINTDEIVASKMY</sequence>
<dbReference type="EMBL" id="FOKI01000009">
    <property type="protein sequence ID" value="SFB02479.1"/>
    <property type="molecule type" value="Genomic_DNA"/>
</dbReference>
<keyword evidence="2" id="KW-1185">Reference proteome</keyword>
<name>A0A1I0XMV8_9CLOT</name>
<organism evidence="1 2">
    <name type="scientific">Clostridium frigidicarnis</name>
    <dbReference type="NCBI Taxonomy" id="84698"/>
    <lineage>
        <taxon>Bacteria</taxon>
        <taxon>Bacillati</taxon>
        <taxon>Bacillota</taxon>
        <taxon>Clostridia</taxon>
        <taxon>Eubacteriales</taxon>
        <taxon>Clostridiaceae</taxon>
        <taxon>Clostridium</taxon>
    </lineage>
</organism>
<accession>A0A1I0XMV8</accession>
<evidence type="ECO:0000313" key="2">
    <source>
        <dbReference type="Proteomes" id="UP000198619"/>
    </source>
</evidence>
<dbReference type="Proteomes" id="UP000198619">
    <property type="component" value="Unassembled WGS sequence"/>
</dbReference>
<dbReference type="AlphaFoldDB" id="A0A1I0XMV8"/>